<accession>A0A538T8Y5</accession>
<dbReference type="Proteomes" id="UP000316852">
    <property type="component" value="Unassembled WGS sequence"/>
</dbReference>
<evidence type="ECO:0000313" key="13">
    <source>
        <dbReference type="Proteomes" id="UP000316852"/>
    </source>
</evidence>
<dbReference type="PROSITE" id="PS51846">
    <property type="entry name" value="CNNM"/>
    <property type="match status" value="1"/>
</dbReference>
<gene>
    <name evidence="12" type="ORF">E6K76_03005</name>
</gene>
<dbReference type="PANTHER" id="PTHR43099">
    <property type="entry name" value="UPF0053 PROTEIN YRKA"/>
    <property type="match status" value="1"/>
</dbReference>
<feature type="domain" description="CBS" evidence="10">
    <location>
        <begin position="230"/>
        <end position="291"/>
    </location>
</feature>
<dbReference type="InterPro" id="IPR051676">
    <property type="entry name" value="UPF0053_domain"/>
</dbReference>
<evidence type="ECO:0000256" key="1">
    <source>
        <dbReference type="ARBA" id="ARBA00004651"/>
    </source>
</evidence>
<feature type="transmembrane region" description="Helical" evidence="9">
    <location>
        <begin position="15"/>
        <end position="37"/>
    </location>
</feature>
<evidence type="ECO:0000256" key="2">
    <source>
        <dbReference type="ARBA" id="ARBA00022475"/>
    </source>
</evidence>
<keyword evidence="7" id="KW-0129">CBS domain</keyword>
<dbReference type="PROSITE" id="PS51371">
    <property type="entry name" value="CBS"/>
    <property type="match status" value="2"/>
</dbReference>
<evidence type="ECO:0000256" key="7">
    <source>
        <dbReference type="PROSITE-ProRule" id="PRU00703"/>
    </source>
</evidence>
<dbReference type="Pfam" id="PF00571">
    <property type="entry name" value="CBS"/>
    <property type="match status" value="2"/>
</dbReference>
<dbReference type="SUPFAM" id="SSF54631">
    <property type="entry name" value="CBS-domain pair"/>
    <property type="match status" value="1"/>
</dbReference>
<reference evidence="12 13" key="1">
    <citation type="journal article" date="2019" name="Nat. Microbiol.">
        <title>Mediterranean grassland soil C-N compound turnover is dependent on rainfall and depth, and is mediated by genomically divergent microorganisms.</title>
        <authorList>
            <person name="Diamond S."/>
            <person name="Andeer P.F."/>
            <person name="Li Z."/>
            <person name="Crits-Christoph A."/>
            <person name="Burstein D."/>
            <person name="Anantharaman K."/>
            <person name="Lane K.R."/>
            <person name="Thomas B.C."/>
            <person name="Pan C."/>
            <person name="Northen T.R."/>
            <person name="Banfield J.F."/>
        </authorList>
    </citation>
    <scope>NUCLEOTIDE SEQUENCE [LARGE SCALE GENOMIC DNA]</scope>
    <source>
        <strain evidence="12">WS_6</strain>
    </source>
</reference>
<comment type="subcellular location">
    <subcellularLocation>
        <location evidence="1">Cell membrane</location>
        <topology evidence="1">Multi-pass membrane protein</topology>
    </subcellularLocation>
</comment>
<sequence length="387" mass="42625">MPRFVAEMLHAGQVLLIPILVLCNAFFVAAEFSLVTVRRTRLEELASKRAPGVALAMLALDRLDHMLAATQLGITMASLALGWIGEPGLAHFIEPWFRFLPAGWGPYASHTVATIVAFGGITFIHIVAGELAPRTVAIRIPDAVVRTLAGPLLAFERAGRPFIRLTNWAGMSLVRVMGFAPASHAQHVHSVEELQLLVEDVSEAGRMSAEHAELLKNAFRLPAKKVGEAMVPLKDAAMLDVRSTPEQILNAVQESVHTRFPVYDGERTRIVGIVNAKDLFYIYSTSGLIQLADAMYPATWAPTDRSIAEQLKEFRKIRRQMAIVVDLAGQPIGLITLEDIIEELVGDIEDEHDVRGVREAVEAAAAMRSLPQEGRAARWAWGQRRER</sequence>
<organism evidence="12 13">
    <name type="scientific">Eiseniibacteriota bacterium</name>
    <dbReference type="NCBI Taxonomy" id="2212470"/>
    <lineage>
        <taxon>Bacteria</taxon>
        <taxon>Candidatus Eiseniibacteriota</taxon>
    </lineage>
</organism>
<protein>
    <submittedName>
        <fullName evidence="12">HlyC/CorC family transporter</fullName>
    </submittedName>
</protein>
<evidence type="ECO:0000256" key="5">
    <source>
        <dbReference type="ARBA" id="ARBA00022989"/>
    </source>
</evidence>
<keyword evidence="3 8" id="KW-0812">Transmembrane</keyword>
<evidence type="ECO:0000313" key="12">
    <source>
        <dbReference type="EMBL" id="TMQ60102.1"/>
    </source>
</evidence>
<dbReference type="Pfam" id="PF01595">
    <property type="entry name" value="CNNM"/>
    <property type="match status" value="1"/>
</dbReference>
<evidence type="ECO:0000256" key="3">
    <source>
        <dbReference type="ARBA" id="ARBA00022692"/>
    </source>
</evidence>
<dbReference type="InterPro" id="IPR000644">
    <property type="entry name" value="CBS_dom"/>
</dbReference>
<feature type="transmembrane region" description="Helical" evidence="9">
    <location>
        <begin position="66"/>
        <end position="84"/>
    </location>
</feature>
<dbReference type="PANTHER" id="PTHR43099:SF5">
    <property type="entry name" value="HLYC_CORC FAMILY TRANSPORTER"/>
    <property type="match status" value="1"/>
</dbReference>
<dbReference type="AlphaFoldDB" id="A0A538T8Y5"/>
<comment type="caution">
    <text evidence="12">The sequence shown here is derived from an EMBL/GenBank/DDBJ whole genome shotgun (WGS) entry which is preliminary data.</text>
</comment>
<dbReference type="InterPro" id="IPR046342">
    <property type="entry name" value="CBS_dom_sf"/>
</dbReference>
<name>A0A538T8Y5_UNCEI</name>
<evidence type="ECO:0000259" key="10">
    <source>
        <dbReference type="PROSITE" id="PS51371"/>
    </source>
</evidence>
<evidence type="ECO:0000256" key="8">
    <source>
        <dbReference type="PROSITE-ProRule" id="PRU01193"/>
    </source>
</evidence>
<dbReference type="EMBL" id="VBOW01000017">
    <property type="protein sequence ID" value="TMQ60102.1"/>
    <property type="molecule type" value="Genomic_DNA"/>
</dbReference>
<dbReference type="CDD" id="cd04590">
    <property type="entry name" value="CBS_pair_CorC_HlyC_assoc"/>
    <property type="match status" value="1"/>
</dbReference>
<dbReference type="GO" id="GO:0005886">
    <property type="term" value="C:plasma membrane"/>
    <property type="evidence" value="ECO:0007669"/>
    <property type="project" value="UniProtKB-SubCell"/>
</dbReference>
<evidence type="ECO:0000259" key="11">
    <source>
        <dbReference type="PROSITE" id="PS51846"/>
    </source>
</evidence>
<dbReference type="InterPro" id="IPR002550">
    <property type="entry name" value="CNNM"/>
</dbReference>
<dbReference type="Gene3D" id="3.10.580.10">
    <property type="entry name" value="CBS-domain"/>
    <property type="match status" value="1"/>
</dbReference>
<evidence type="ECO:0000256" key="6">
    <source>
        <dbReference type="ARBA" id="ARBA00023136"/>
    </source>
</evidence>
<feature type="transmembrane region" description="Helical" evidence="9">
    <location>
        <begin position="104"/>
        <end position="128"/>
    </location>
</feature>
<feature type="domain" description="CNNM transmembrane" evidence="11">
    <location>
        <begin position="6"/>
        <end position="211"/>
    </location>
</feature>
<feature type="domain" description="CBS" evidence="10">
    <location>
        <begin position="294"/>
        <end position="354"/>
    </location>
</feature>
<evidence type="ECO:0000256" key="4">
    <source>
        <dbReference type="ARBA" id="ARBA00022737"/>
    </source>
</evidence>
<keyword evidence="4" id="KW-0677">Repeat</keyword>
<dbReference type="InterPro" id="IPR044751">
    <property type="entry name" value="Ion_transp-like_CBS"/>
</dbReference>
<keyword evidence="6 8" id="KW-0472">Membrane</keyword>
<proteinExistence type="predicted"/>
<keyword evidence="2" id="KW-1003">Cell membrane</keyword>
<keyword evidence="5 8" id="KW-1133">Transmembrane helix</keyword>
<evidence type="ECO:0000256" key="9">
    <source>
        <dbReference type="SAM" id="Phobius"/>
    </source>
</evidence>